<keyword evidence="1" id="KW-0812">Transmembrane</keyword>
<dbReference type="Proteomes" id="UP000189911">
    <property type="component" value="Chromosome H"/>
</dbReference>
<organism evidence="2 3">
    <name type="scientific">Lachancea nothofagi CBS 11611</name>
    <dbReference type="NCBI Taxonomy" id="1266666"/>
    <lineage>
        <taxon>Eukaryota</taxon>
        <taxon>Fungi</taxon>
        <taxon>Dikarya</taxon>
        <taxon>Ascomycota</taxon>
        <taxon>Saccharomycotina</taxon>
        <taxon>Saccharomycetes</taxon>
        <taxon>Saccharomycetales</taxon>
        <taxon>Saccharomycetaceae</taxon>
        <taxon>Lachancea</taxon>
    </lineage>
</organism>
<proteinExistence type="predicted"/>
<evidence type="ECO:0000256" key="1">
    <source>
        <dbReference type="SAM" id="Phobius"/>
    </source>
</evidence>
<evidence type="ECO:0000313" key="3">
    <source>
        <dbReference type="Proteomes" id="UP000189911"/>
    </source>
</evidence>
<name>A0A1G4KLP8_9SACH</name>
<protein>
    <submittedName>
        <fullName evidence="2">LANO_0H06854g1_1</fullName>
    </submittedName>
</protein>
<dbReference type="AlphaFoldDB" id="A0A1G4KLP8"/>
<dbReference type="EMBL" id="LT598447">
    <property type="protein sequence ID" value="SCV05409.1"/>
    <property type="molecule type" value="Genomic_DNA"/>
</dbReference>
<gene>
    <name evidence="2" type="ORF">LANO_0H06854G</name>
</gene>
<reference evidence="3" key="1">
    <citation type="submission" date="2016-03" db="EMBL/GenBank/DDBJ databases">
        <authorList>
            <person name="Devillers Hugo."/>
        </authorList>
    </citation>
    <scope>NUCLEOTIDE SEQUENCE [LARGE SCALE GENOMIC DNA]</scope>
</reference>
<keyword evidence="1" id="KW-0472">Membrane</keyword>
<accession>A0A1G4KLP8</accession>
<evidence type="ECO:0000313" key="2">
    <source>
        <dbReference type="EMBL" id="SCV05409.1"/>
    </source>
</evidence>
<feature type="transmembrane region" description="Helical" evidence="1">
    <location>
        <begin position="59"/>
        <end position="76"/>
    </location>
</feature>
<sequence>MCVCVWGVYYVRVFLSSSTPLLFPPSRLWLRLYMLLRADKATDDDDTVMYKGQETVSSLALTFFLGFFFGCFFFGFPNVSFAAVAVAVAAMCCSTQIGLDLLASGYPEVAGAPHPARLHVRRSIMHSTSTKTSSKRAQNAHYRFVATCVSRCQRAVELH</sequence>
<keyword evidence="1" id="KW-1133">Transmembrane helix</keyword>
<keyword evidence="3" id="KW-1185">Reference proteome</keyword>